<name>A0A017H9L7_9RHOB</name>
<dbReference type="STRING" id="1122180.Lokhon_02845"/>
<reference evidence="1 2" key="1">
    <citation type="submission" date="2013-03" db="EMBL/GenBank/DDBJ databases">
        <authorList>
            <person name="Fiebig A."/>
            <person name="Goeker M."/>
            <person name="Klenk H.-P.P."/>
        </authorList>
    </citation>
    <scope>NUCLEOTIDE SEQUENCE [LARGE SCALE GENOMIC DNA]</scope>
    <source>
        <strain evidence="1 2">DSM 17492</strain>
    </source>
</reference>
<dbReference type="EMBL" id="APGJ01000007">
    <property type="protein sequence ID" value="EYD71197.1"/>
    <property type="molecule type" value="Genomic_DNA"/>
</dbReference>
<dbReference type="RefSeq" id="WP_017927289.1">
    <property type="nucleotide sequence ID" value="NZ_KB822995.1"/>
</dbReference>
<accession>A0A017H9L7</accession>
<dbReference type="HOGENOM" id="CLU_1341920_0_0_5"/>
<comment type="caution">
    <text evidence="1">The sequence shown here is derived from an EMBL/GenBank/DDBJ whole genome shotgun (WGS) entry which is preliminary data.</text>
</comment>
<dbReference type="AlphaFoldDB" id="A0A017H9L7"/>
<evidence type="ECO:0000313" key="1">
    <source>
        <dbReference type="EMBL" id="EYD71197.1"/>
    </source>
</evidence>
<dbReference type="Proteomes" id="UP000025047">
    <property type="component" value="Unassembled WGS sequence"/>
</dbReference>
<dbReference type="PATRIC" id="fig|1122180.6.peg.2824"/>
<evidence type="ECO:0000313" key="2">
    <source>
        <dbReference type="Proteomes" id="UP000025047"/>
    </source>
</evidence>
<organism evidence="1 2">
    <name type="scientific">Limimaricola hongkongensis DSM 17492</name>
    <dbReference type="NCBI Taxonomy" id="1122180"/>
    <lineage>
        <taxon>Bacteria</taxon>
        <taxon>Pseudomonadati</taxon>
        <taxon>Pseudomonadota</taxon>
        <taxon>Alphaproteobacteria</taxon>
        <taxon>Rhodobacterales</taxon>
        <taxon>Paracoccaceae</taxon>
        <taxon>Limimaricola</taxon>
    </lineage>
</organism>
<dbReference type="OrthoDB" id="7839331at2"/>
<dbReference type="eggNOG" id="ENOG50300QR">
    <property type="taxonomic scope" value="Bacteria"/>
</dbReference>
<protein>
    <submittedName>
        <fullName evidence="1">Uncharacterized protein</fullName>
    </submittedName>
</protein>
<sequence>MVEARVEVIDRVRLWPSHAMVSGRPARVKWGAWAVYLPGPQIKLMHAVAGQQHCIYHKAPKREEVLGGFDTRNGAEDWARAFSTPVLRRVAENWVMFTRLHAAGLGPEPMGLVVVRDYRSFFSRGRSITAGLRLADLTKYPEKTPATEGELRAAGILPDRSRASLREQIRGYVSDLNNLHGAMPEGGDAEVARVEAALSQALGR</sequence>
<gene>
    <name evidence="1" type="ORF">Lokhon_02845</name>
</gene>
<proteinExistence type="predicted"/>
<keyword evidence="2" id="KW-1185">Reference proteome</keyword>